<comment type="caution">
    <text evidence="1">The sequence shown here is derived from an EMBL/GenBank/DDBJ whole genome shotgun (WGS) entry which is preliminary data.</text>
</comment>
<evidence type="ECO:0008006" key="3">
    <source>
        <dbReference type="Google" id="ProtNLM"/>
    </source>
</evidence>
<proteinExistence type="predicted"/>
<dbReference type="CDD" id="cd06268">
    <property type="entry name" value="PBP1_ABC_transporter_LIVBP-like"/>
    <property type="match status" value="1"/>
</dbReference>
<dbReference type="EMBL" id="BMWE01000011">
    <property type="protein sequence ID" value="GGY30200.1"/>
    <property type="molecule type" value="Genomic_DNA"/>
</dbReference>
<dbReference type="Proteomes" id="UP000653308">
    <property type="component" value="Unassembled WGS sequence"/>
</dbReference>
<accession>A0ABQ3A231</accession>
<reference evidence="2" key="1">
    <citation type="journal article" date="2019" name="Int. J. Syst. Evol. Microbiol.">
        <title>The Global Catalogue of Microorganisms (GCM) 10K type strain sequencing project: providing services to taxonomists for standard genome sequencing and annotation.</title>
        <authorList>
            <consortium name="The Broad Institute Genomics Platform"/>
            <consortium name="The Broad Institute Genome Sequencing Center for Infectious Disease"/>
            <person name="Wu L."/>
            <person name="Ma J."/>
        </authorList>
    </citation>
    <scope>NUCLEOTIDE SEQUENCE [LARGE SCALE GENOMIC DNA]</scope>
    <source>
        <strain evidence="2">JCM 4957</strain>
    </source>
</reference>
<organism evidence="1 2">
    <name type="scientific">Streptomyces djakartensis</name>
    <dbReference type="NCBI Taxonomy" id="68193"/>
    <lineage>
        <taxon>Bacteria</taxon>
        <taxon>Bacillati</taxon>
        <taxon>Actinomycetota</taxon>
        <taxon>Actinomycetes</taxon>
        <taxon>Kitasatosporales</taxon>
        <taxon>Streptomycetaceae</taxon>
        <taxon>Streptomyces</taxon>
    </lineage>
</organism>
<dbReference type="Gene3D" id="3.40.50.2300">
    <property type="match status" value="2"/>
</dbReference>
<dbReference type="SUPFAM" id="SSF53822">
    <property type="entry name" value="Periplasmic binding protein-like I"/>
    <property type="match status" value="1"/>
</dbReference>
<keyword evidence="2" id="KW-1185">Reference proteome</keyword>
<protein>
    <recommendedName>
        <fullName evidence="3">Amino acid ABC transporter substrate-binding protein</fullName>
    </recommendedName>
</protein>
<dbReference type="RefSeq" id="WP_190199372.1">
    <property type="nucleotide sequence ID" value="NZ_BMWE01000011.1"/>
</dbReference>
<gene>
    <name evidence="1" type="ORF">GCM10010384_41750</name>
</gene>
<evidence type="ECO:0000313" key="2">
    <source>
        <dbReference type="Proteomes" id="UP000653308"/>
    </source>
</evidence>
<sequence length="540" mass="58722">MPRWRKILYSLLAAVAIVAGVAVTTSLIRKPDTCADGVERIDGECVGVNGEGYDFGNPEITDVARAIARENQRIEKQPHVTVAMMLPLQSDREAVRRQMRSDLQGAYLGQRQANEGEGEPPKIRLVLANPGQDYGRQEKVVDALLRMASSSEDRLRAVTGFNLSLAATEAAVKRLTENKIPVLAARISGDRIANEDGPDGMAKLRFPGLARILPTNNDAARALADFNGERGRRNLKTVLVYDKRPDGYNESLARAFSRIEEKGPAGPAAMSFESPSIDEAGSTGNQFTQTANNICDSEADTVYFAGRTLHLRILALKLAQVGCKNRHYTIISGSDAASLRQDMTEKDWARLRGDDGRPKVTVQYAAPAHPDAWTTELAAWRKRYTAAHKREPAAQDLPQYLTEPEAALDTLRKQIDTTVKEGTELGSTPTLEDSRTMLVHDGLITIGKALHQAQRGAPESTVPTLEDVGRQWPLLQSRHRVQGTSGLICLTTGGNAYDKPAAIVELDPGRKGPGTLKFVGLGWPTGTPQPKNCVIPSATP</sequence>
<evidence type="ECO:0000313" key="1">
    <source>
        <dbReference type="EMBL" id="GGY30200.1"/>
    </source>
</evidence>
<dbReference type="InterPro" id="IPR028082">
    <property type="entry name" value="Peripla_BP_I"/>
</dbReference>
<name>A0ABQ3A231_9ACTN</name>